<dbReference type="InterPro" id="IPR018550">
    <property type="entry name" value="Lipid-A_deacylase-rel"/>
</dbReference>
<dbReference type="Proteomes" id="UP000477311">
    <property type="component" value="Unassembled WGS sequence"/>
</dbReference>
<keyword evidence="2" id="KW-1185">Reference proteome</keyword>
<evidence type="ECO:0000313" key="2">
    <source>
        <dbReference type="Proteomes" id="UP000477311"/>
    </source>
</evidence>
<evidence type="ECO:0000313" key="1">
    <source>
        <dbReference type="EMBL" id="NGO39217.1"/>
    </source>
</evidence>
<sequence length="165" mass="18366">MPALAGPDEPWNLQPTLAGWHASLAINQRGRDMGAGEAFAWWRLPWTWTRPSGWAIEPHLAAGLGWLGGRGETAGTFRLGPAFSVRPPESPFWIELGISPTLLTRHTFGGLNLGINFQFTSYAGMNWDVTRHLGLGYRFEHMSNASLSSHNPGLNSHTFTIYYRF</sequence>
<reference evidence="1 2" key="1">
    <citation type="submission" date="2020-02" db="EMBL/GenBank/DDBJ databases">
        <title>Draft genome sequence of Limisphaera ngatamarikiensis NGM72.4T, a thermophilic Verrucomicrobia grouped in subdivision 3.</title>
        <authorList>
            <person name="Carere C.R."/>
            <person name="Steen J."/>
            <person name="Hugenholtz P."/>
            <person name="Stott M.B."/>
        </authorList>
    </citation>
    <scope>NUCLEOTIDE SEQUENCE [LARGE SCALE GENOMIC DNA]</scope>
    <source>
        <strain evidence="1 2">NGM72.4</strain>
    </source>
</reference>
<dbReference type="Gene3D" id="2.40.160.20">
    <property type="match status" value="1"/>
</dbReference>
<gene>
    <name evidence="1" type="ORF">G4L39_07370</name>
</gene>
<name>A0A6M1RP62_9BACT</name>
<dbReference type="Pfam" id="PF09411">
    <property type="entry name" value="PagL"/>
    <property type="match status" value="1"/>
</dbReference>
<comment type="caution">
    <text evidence="1">The sequence shown here is derived from an EMBL/GenBank/DDBJ whole genome shotgun (WGS) entry which is preliminary data.</text>
</comment>
<dbReference type="AlphaFoldDB" id="A0A6M1RP62"/>
<dbReference type="GO" id="GO:0016787">
    <property type="term" value="F:hydrolase activity"/>
    <property type="evidence" value="ECO:0007669"/>
    <property type="project" value="UniProtKB-KW"/>
</dbReference>
<protein>
    <submittedName>
        <fullName evidence="1">Acyloxyacyl hydrolase</fullName>
    </submittedName>
</protein>
<organism evidence="1 2">
    <name type="scientific">Limisphaera ngatamarikiensis</name>
    <dbReference type="NCBI Taxonomy" id="1324935"/>
    <lineage>
        <taxon>Bacteria</taxon>
        <taxon>Pseudomonadati</taxon>
        <taxon>Verrucomicrobiota</taxon>
        <taxon>Verrucomicrobiia</taxon>
        <taxon>Limisphaerales</taxon>
        <taxon>Limisphaeraceae</taxon>
        <taxon>Limisphaera</taxon>
    </lineage>
</organism>
<keyword evidence="1" id="KW-0378">Hydrolase</keyword>
<dbReference type="EMBL" id="JAAKYA010000051">
    <property type="protein sequence ID" value="NGO39217.1"/>
    <property type="molecule type" value="Genomic_DNA"/>
</dbReference>
<proteinExistence type="predicted"/>
<accession>A0A6M1RP62</accession>